<evidence type="ECO:0000313" key="2">
    <source>
        <dbReference type="Proteomes" id="UP000479190"/>
    </source>
</evidence>
<name>A0A6H5HWJ2_9HYME</name>
<evidence type="ECO:0000313" key="1">
    <source>
        <dbReference type="EMBL" id="CAB0028057.1"/>
    </source>
</evidence>
<keyword evidence="2" id="KW-1185">Reference proteome</keyword>
<reference evidence="1 2" key="1">
    <citation type="submission" date="2020-02" db="EMBL/GenBank/DDBJ databases">
        <authorList>
            <person name="Ferguson B K."/>
        </authorList>
    </citation>
    <scope>NUCLEOTIDE SEQUENCE [LARGE SCALE GENOMIC DNA]</scope>
</reference>
<dbReference type="AlphaFoldDB" id="A0A6H5HWJ2"/>
<proteinExistence type="predicted"/>
<dbReference type="Proteomes" id="UP000479190">
    <property type="component" value="Unassembled WGS sequence"/>
</dbReference>
<gene>
    <name evidence="1" type="ORF">TBRA_LOCUS287</name>
</gene>
<accession>A0A6H5HWJ2</accession>
<protein>
    <submittedName>
        <fullName evidence="1">Uncharacterized protein</fullName>
    </submittedName>
</protein>
<sequence>MQCVRTRFVEHFLRYQAVIVFATKSTPILITHLLASRWLLGVVDLTAMVRVALVPVVGSGDLLPCLVDKSDEAGSPEG</sequence>
<dbReference type="EMBL" id="CADCXV010000066">
    <property type="protein sequence ID" value="CAB0028057.1"/>
    <property type="molecule type" value="Genomic_DNA"/>
</dbReference>
<organism evidence="1 2">
    <name type="scientific">Trichogramma brassicae</name>
    <dbReference type="NCBI Taxonomy" id="86971"/>
    <lineage>
        <taxon>Eukaryota</taxon>
        <taxon>Metazoa</taxon>
        <taxon>Ecdysozoa</taxon>
        <taxon>Arthropoda</taxon>
        <taxon>Hexapoda</taxon>
        <taxon>Insecta</taxon>
        <taxon>Pterygota</taxon>
        <taxon>Neoptera</taxon>
        <taxon>Endopterygota</taxon>
        <taxon>Hymenoptera</taxon>
        <taxon>Apocrita</taxon>
        <taxon>Proctotrupomorpha</taxon>
        <taxon>Chalcidoidea</taxon>
        <taxon>Trichogrammatidae</taxon>
        <taxon>Trichogramma</taxon>
    </lineage>
</organism>